<keyword evidence="1" id="KW-0472">Membrane</keyword>
<reference evidence="2" key="2">
    <citation type="submission" date="2021-08" db="EMBL/GenBank/DDBJ databases">
        <authorList>
            <person name="Eriksson T."/>
        </authorList>
    </citation>
    <scope>NUCLEOTIDE SEQUENCE</scope>
    <source>
        <strain evidence="2">Stoneville</strain>
        <tissue evidence="2">Whole head</tissue>
    </source>
</reference>
<proteinExistence type="predicted"/>
<keyword evidence="1" id="KW-1133">Transmembrane helix</keyword>
<dbReference type="Proteomes" id="UP000719412">
    <property type="component" value="Unassembled WGS sequence"/>
</dbReference>
<sequence>MAKKHFVQKYLCFGKDLTLATRLIAFVGMIISAVLVTVLLNDLSAKNFDTSRKIAASLGLDWRHFHPRASAGTNLDPKGKMITSVVVVYALLFFLINVTLLLAAILEKPTLAIPWLTCEFVGCLSKLVALVIHFVAEVNKFDRVFVVGSCIYILVMSWFWAVVYSSQSTWSKSNRSLKLATPNATTTEFNSILLNSPEVYHANSLYASI</sequence>
<organism evidence="2 3">
    <name type="scientific">Tenebrio molitor</name>
    <name type="common">Yellow mealworm beetle</name>
    <dbReference type="NCBI Taxonomy" id="7067"/>
    <lineage>
        <taxon>Eukaryota</taxon>
        <taxon>Metazoa</taxon>
        <taxon>Ecdysozoa</taxon>
        <taxon>Arthropoda</taxon>
        <taxon>Hexapoda</taxon>
        <taxon>Insecta</taxon>
        <taxon>Pterygota</taxon>
        <taxon>Neoptera</taxon>
        <taxon>Endopterygota</taxon>
        <taxon>Coleoptera</taxon>
        <taxon>Polyphaga</taxon>
        <taxon>Cucujiformia</taxon>
        <taxon>Tenebrionidae</taxon>
        <taxon>Tenebrio</taxon>
    </lineage>
</organism>
<accession>A0A8J6HNJ5</accession>
<name>A0A8J6HNJ5_TENMO</name>
<keyword evidence="1" id="KW-0812">Transmembrane</keyword>
<evidence type="ECO:0000313" key="3">
    <source>
        <dbReference type="Proteomes" id="UP000719412"/>
    </source>
</evidence>
<dbReference type="OrthoDB" id="6600897at2759"/>
<gene>
    <name evidence="2" type="ORF">GEV33_005565</name>
</gene>
<feature type="transmembrane region" description="Helical" evidence="1">
    <location>
        <begin position="112"/>
        <end position="132"/>
    </location>
</feature>
<dbReference type="EMBL" id="JABDTM020020044">
    <property type="protein sequence ID" value="KAH0817226.1"/>
    <property type="molecule type" value="Genomic_DNA"/>
</dbReference>
<keyword evidence="3" id="KW-1185">Reference proteome</keyword>
<evidence type="ECO:0000313" key="2">
    <source>
        <dbReference type="EMBL" id="KAH0817226.1"/>
    </source>
</evidence>
<dbReference type="AlphaFoldDB" id="A0A8J6HNJ5"/>
<protein>
    <submittedName>
        <fullName evidence="2">Uncharacterized protein</fullName>
    </submittedName>
</protein>
<feature type="transmembrane region" description="Helical" evidence="1">
    <location>
        <begin position="23"/>
        <end position="43"/>
    </location>
</feature>
<comment type="caution">
    <text evidence="2">The sequence shown here is derived from an EMBL/GenBank/DDBJ whole genome shotgun (WGS) entry which is preliminary data.</text>
</comment>
<feature type="transmembrane region" description="Helical" evidence="1">
    <location>
        <begin position="86"/>
        <end position="106"/>
    </location>
</feature>
<evidence type="ECO:0000256" key="1">
    <source>
        <dbReference type="SAM" id="Phobius"/>
    </source>
</evidence>
<reference evidence="2" key="1">
    <citation type="journal article" date="2020" name="J Insects Food Feed">
        <title>The yellow mealworm (Tenebrio molitor) genome: a resource for the emerging insects as food and feed industry.</title>
        <authorList>
            <person name="Eriksson T."/>
            <person name="Andere A."/>
            <person name="Kelstrup H."/>
            <person name="Emery V."/>
            <person name="Picard C."/>
        </authorList>
    </citation>
    <scope>NUCLEOTIDE SEQUENCE</scope>
    <source>
        <strain evidence="2">Stoneville</strain>
        <tissue evidence="2">Whole head</tissue>
    </source>
</reference>
<feature type="transmembrane region" description="Helical" evidence="1">
    <location>
        <begin position="144"/>
        <end position="163"/>
    </location>
</feature>